<feature type="non-terminal residue" evidence="3">
    <location>
        <position position="311"/>
    </location>
</feature>
<dbReference type="Gene3D" id="3.30.930.30">
    <property type="match status" value="1"/>
</dbReference>
<reference evidence="3 4" key="1">
    <citation type="submission" date="2019-04" db="EMBL/GenBank/DDBJ databases">
        <title>Genome sequencing of Clostridium botulinum Groups I-IV and Clostridium butyricum.</title>
        <authorList>
            <person name="Brunt J."/>
            <person name="Van Vliet A.H.M."/>
            <person name="Stringer S.C."/>
            <person name="Carter A.T."/>
            <person name="Peck M.W."/>
        </authorList>
    </citation>
    <scope>NUCLEOTIDE SEQUENCE [LARGE SCALE GENOMIC DNA]</scope>
    <source>
        <strain evidence="3 4">1605</strain>
    </source>
</reference>
<dbReference type="InterPro" id="IPR001668">
    <property type="entry name" value="Mob_Pre"/>
</dbReference>
<dbReference type="AlphaFoldDB" id="A0A6M0VA04"/>
<dbReference type="Proteomes" id="UP000476820">
    <property type="component" value="Unassembled WGS sequence"/>
</dbReference>
<dbReference type="NCBIfam" id="NF041497">
    <property type="entry name" value="MobV"/>
    <property type="match status" value="1"/>
</dbReference>
<gene>
    <name evidence="3" type="ORF">FC774_17395</name>
</gene>
<sequence length="311" mass="36090">MSKLVCHMGKYSRGNVFGIQKHNQRENKNYSNENVDLKKIHLNYDLANDSTIKYLNRVDEIIKKNRTNIDRAVRKDAVVFVDTVVSSDKEFFNNLSSQEIRRFFEESYKYLESKVGEDNIVAAKVHMDENTPHMHFSFVPMNEDGSLSAKKKINRNFLREIQDEFPKVLKSQGFDIERGMEKTLKKHLEPLEFKKEQIKQDQIKIQELEYESKDKFNRLYNKLDNLSKSEEHIKCVLGKLEGISVEKGLLGGKLKLSHEDYSVLISLAKTGASKLVENLQLQSNVNKLMNKINELDCKLKNKALDEEILSS</sequence>
<evidence type="ECO:0000313" key="4">
    <source>
        <dbReference type="Proteomes" id="UP000476820"/>
    </source>
</evidence>
<accession>A0A6M0VA04</accession>
<dbReference type="Pfam" id="PF01076">
    <property type="entry name" value="Mob_Pre"/>
    <property type="match status" value="1"/>
</dbReference>
<comment type="similarity">
    <text evidence="1">Belongs to the plasmid mobilization pre family.</text>
</comment>
<evidence type="ECO:0000256" key="1">
    <source>
        <dbReference type="ARBA" id="ARBA00010657"/>
    </source>
</evidence>
<protein>
    <submittedName>
        <fullName evidence="3">Plasmid recombination protein</fullName>
    </submittedName>
</protein>
<evidence type="ECO:0000313" key="3">
    <source>
        <dbReference type="EMBL" id="NFF89601.1"/>
    </source>
</evidence>
<feature type="coiled-coil region" evidence="2">
    <location>
        <begin position="278"/>
        <end position="305"/>
    </location>
</feature>
<dbReference type="CDD" id="cd17242">
    <property type="entry name" value="MobM_relaxase"/>
    <property type="match status" value="1"/>
</dbReference>
<dbReference type="EMBL" id="SWOV01000091">
    <property type="protein sequence ID" value="NFF89601.1"/>
    <property type="molecule type" value="Genomic_DNA"/>
</dbReference>
<proteinExistence type="inferred from homology"/>
<name>A0A6M0VA04_CLOBO</name>
<dbReference type="GO" id="GO:0006310">
    <property type="term" value="P:DNA recombination"/>
    <property type="evidence" value="ECO:0007669"/>
    <property type="project" value="InterPro"/>
</dbReference>
<evidence type="ECO:0000256" key="2">
    <source>
        <dbReference type="SAM" id="Coils"/>
    </source>
</evidence>
<dbReference type="GO" id="GO:0003677">
    <property type="term" value="F:DNA binding"/>
    <property type="evidence" value="ECO:0007669"/>
    <property type="project" value="InterPro"/>
</dbReference>
<keyword evidence="2" id="KW-0175">Coiled coil</keyword>
<organism evidence="3 4">
    <name type="scientific">Clostridium botulinum</name>
    <dbReference type="NCBI Taxonomy" id="1491"/>
    <lineage>
        <taxon>Bacteria</taxon>
        <taxon>Bacillati</taxon>
        <taxon>Bacillota</taxon>
        <taxon>Clostridia</taxon>
        <taxon>Eubacteriales</taxon>
        <taxon>Clostridiaceae</taxon>
        <taxon>Clostridium</taxon>
    </lineage>
</organism>
<comment type="caution">
    <text evidence="3">The sequence shown here is derived from an EMBL/GenBank/DDBJ whole genome shotgun (WGS) entry which is preliminary data.</text>
</comment>